<evidence type="ECO:0000313" key="1">
    <source>
        <dbReference type="Proteomes" id="UP000095283"/>
    </source>
</evidence>
<protein>
    <submittedName>
        <fullName evidence="2">Lipoprotein</fullName>
    </submittedName>
</protein>
<accession>A0A1I7WU34</accession>
<dbReference type="WBParaSite" id="Hba_08700">
    <property type="protein sequence ID" value="Hba_08700"/>
    <property type="gene ID" value="Hba_08700"/>
</dbReference>
<name>A0A1I7WU34_HETBA</name>
<reference evidence="2" key="1">
    <citation type="submission" date="2016-11" db="UniProtKB">
        <authorList>
            <consortium name="WormBaseParasite"/>
        </authorList>
    </citation>
    <scope>IDENTIFICATION</scope>
</reference>
<evidence type="ECO:0000313" key="2">
    <source>
        <dbReference type="WBParaSite" id="Hba_08700"/>
    </source>
</evidence>
<sequence>MRLIAGLILLIVTMLIECVPRIDLPSGSSGEF</sequence>
<dbReference type="AlphaFoldDB" id="A0A1I7WU34"/>
<organism evidence="1 2">
    <name type="scientific">Heterorhabditis bacteriophora</name>
    <name type="common">Entomopathogenic nematode worm</name>
    <dbReference type="NCBI Taxonomy" id="37862"/>
    <lineage>
        <taxon>Eukaryota</taxon>
        <taxon>Metazoa</taxon>
        <taxon>Ecdysozoa</taxon>
        <taxon>Nematoda</taxon>
        <taxon>Chromadorea</taxon>
        <taxon>Rhabditida</taxon>
        <taxon>Rhabditina</taxon>
        <taxon>Rhabditomorpha</taxon>
        <taxon>Strongyloidea</taxon>
        <taxon>Heterorhabditidae</taxon>
        <taxon>Heterorhabditis</taxon>
    </lineage>
</organism>
<proteinExistence type="predicted"/>
<keyword evidence="1" id="KW-1185">Reference proteome</keyword>
<dbReference type="Proteomes" id="UP000095283">
    <property type="component" value="Unplaced"/>
</dbReference>